<dbReference type="Proteomes" id="UP000001514">
    <property type="component" value="Unassembled WGS sequence"/>
</dbReference>
<dbReference type="InParanoid" id="D8REJ9"/>
<protein>
    <submittedName>
        <fullName evidence="1">Uncharacterized protein</fullName>
    </submittedName>
</protein>
<sequence>MAAFSCWANLPLAARILPASSPPLAPGACRAVVPGVRLRGSQFQRRSFDPGHAAVILAVVEEEHRPVWVKLAAAASAAAVAVILSTGFALGDKIGYYTRSLAKRPHAVLSQQLVWCFLCDAHIDGLEEARKRLPPIGDDDRPFMNKIYELYKNGGDPQQMLSDLGVDDGQEYFYMALYAALYYDAQKNLEAAKATMEAACRSSYGSKAKDYVAYITKIHSKTRNWELVPATS</sequence>
<dbReference type="PANTHER" id="PTHR47908:SF2">
    <property type="entry name" value="TETRATRICOPEPTIDE REPEAT (TPR)-LIKE SUPERFAMILY PROTEIN"/>
    <property type="match status" value="1"/>
</dbReference>
<proteinExistence type="predicted"/>
<dbReference type="Gramene" id="EFJ29458">
    <property type="protein sequence ID" value="EFJ29458"/>
    <property type="gene ID" value="SELMODRAFT_410377"/>
</dbReference>
<gene>
    <name evidence="1" type="ORF">SELMODRAFT_410377</name>
</gene>
<name>D8REJ9_SELML</name>
<dbReference type="HOGENOM" id="CLU_1196603_0_0_1"/>
<dbReference type="eggNOG" id="ENOG502QR10">
    <property type="taxonomic scope" value="Eukaryota"/>
</dbReference>
<dbReference type="PANTHER" id="PTHR47908">
    <property type="match status" value="1"/>
</dbReference>
<dbReference type="KEGG" id="smo:SELMODRAFT_410377"/>
<dbReference type="EMBL" id="GL377577">
    <property type="protein sequence ID" value="EFJ29458.1"/>
    <property type="molecule type" value="Genomic_DNA"/>
</dbReference>
<dbReference type="AlphaFoldDB" id="D8REJ9"/>
<accession>D8REJ9</accession>
<evidence type="ECO:0000313" key="1">
    <source>
        <dbReference type="EMBL" id="EFJ29458.1"/>
    </source>
</evidence>
<keyword evidence="2" id="KW-1185">Reference proteome</keyword>
<dbReference type="STRING" id="88036.D8REJ9"/>
<evidence type="ECO:0000313" key="2">
    <source>
        <dbReference type="Proteomes" id="UP000001514"/>
    </source>
</evidence>
<reference evidence="1 2" key="1">
    <citation type="journal article" date="2011" name="Science">
        <title>The Selaginella genome identifies genetic changes associated with the evolution of vascular plants.</title>
        <authorList>
            <person name="Banks J.A."/>
            <person name="Nishiyama T."/>
            <person name="Hasebe M."/>
            <person name="Bowman J.L."/>
            <person name="Gribskov M."/>
            <person name="dePamphilis C."/>
            <person name="Albert V.A."/>
            <person name="Aono N."/>
            <person name="Aoyama T."/>
            <person name="Ambrose B.A."/>
            <person name="Ashton N.W."/>
            <person name="Axtell M.J."/>
            <person name="Barker E."/>
            <person name="Barker M.S."/>
            <person name="Bennetzen J.L."/>
            <person name="Bonawitz N.D."/>
            <person name="Chapple C."/>
            <person name="Cheng C."/>
            <person name="Correa L.G."/>
            <person name="Dacre M."/>
            <person name="DeBarry J."/>
            <person name="Dreyer I."/>
            <person name="Elias M."/>
            <person name="Engstrom E.M."/>
            <person name="Estelle M."/>
            <person name="Feng L."/>
            <person name="Finet C."/>
            <person name="Floyd S.K."/>
            <person name="Frommer W.B."/>
            <person name="Fujita T."/>
            <person name="Gramzow L."/>
            <person name="Gutensohn M."/>
            <person name="Harholt J."/>
            <person name="Hattori M."/>
            <person name="Heyl A."/>
            <person name="Hirai T."/>
            <person name="Hiwatashi Y."/>
            <person name="Ishikawa M."/>
            <person name="Iwata M."/>
            <person name="Karol K.G."/>
            <person name="Koehler B."/>
            <person name="Kolukisaoglu U."/>
            <person name="Kubo M."/>
            <person name="Kurata T."/>
            <person name="Lalonde S."/>
            <person name="Li K."/>
            <person name="Li Y."/>
            <person name="Litt A."/>
            <person name="Lyons E."/>
            <person name="Manning G."/>
            <person name="Maruyama T."/>
            <person name="Michael T.P."/>
            <person name="Mikami K."/>
            <person name="Miyazaki S."/>
            <person name="Morinaga S."/>
            <person name="Murata T."/>
            <person name="Mueller-Roeber B."/>
            <person name="Nelson D.R."/>
            <person name="Obara M."/>
            <person name="Oguri Y."/>
            <person name="Olmstead R.G."/>
            <person name="Onodera N."/>
            <person name="Petersen B.L."/>
            <person name="Pils B."/>
            <person name="Prigge M."/>
            <person name="Rensing S.A."/>
            <person name="Riano-Pachon D.M."/>
            <person name="Roberts A.W."/>
            <person name="Sato Y."/>
            <person name="Scheller H.V."/>
            <person name="Schulz B."/>
            <person name="Schulz C."/>
            <person name="Shakirov E.V."/>
            <person name="Shibagaki N."/>
            <person name="Shinohara N."/>
            <person name="Shippen D.E."/>
            <person name="Soerensen I."/>
            <person name="Sotooka R."/>
            <person name="Sugimoto N."/>
            <person name="Sugita M."/>
            <person name="Sumikawa N."/>
            <person name="Tanurdzic M."/>
            <person name="Theissen G."/>
            <person name="Ulvskov P."/>
            <person name="Wakazuki S."/>
            <person name="Weng J.K."/>
            <person name="Willats W.W."/>
            <person name="Wipf D."/>
            <person name="Wolf P.G."/>
            <person name="Yang L."/>
            <person name="Zimmer A.D."/>
            <person name="Zhu Q."/>
            <person name="Mitros T."/>
            <person name="Hellsten U."/>
            <person name="Loque D."/>
            <person name="Otillar R."/>
            <person name="Salamov A."/>
            <person name="Schmutz J."/>
            <person name="Shapiro H."/>
            <person name="Lindquist E."/>
            <person name="Lucas S."/>
            <person name="Rokhsar D."/>
            <person name="Grigoriev I.V."/>
        </authorList>
    </citation>
    <scope>NUCLEOTIDE SEQUENCE [LARGE SCALE GENOMIC DNA]</scope>
</reference>
<organism evidence="2">
    <name type="scientific">Selaginella moellendorffii</name>
    <name type="common">Spikemoss</name>
    <dbReference type="NCBI Taxonomy" id="88036"/>
    <lineage>
        <taxon>Eukaryota</taxon>
        <taxon>Viridiplantae</taxon>
        <taxon>Streptophyta</taxon>
        <taxon>Embryophyta</taxon>
        <taxon>Tracheophyta</taxon>
        <taxon>Lycopodiopsida</taxon>
        <taxon>Selaginellales</taxon>
        <taxon>Selaginellaceae</taxon>
        <taxon>Selaginella</taxon>
    </lineage>
</organism>